<keyword evidence="7" id="KW-0472">Membrane</keyword>
<feature type="signal peptide" evidence="8">
    <location>
        <begin position="1"/>
        <end position="22"/>
    </location>
</feature>
<proteinExistence type="predicted"/>
<evidence type="ECO:0000256" key="1">
    <source>
        <dbReference type="ARBA" id="ARBA00012513"/>
    </source>
</evidence>
<dbReference type="InterPro" id="IPR000858">
    <property type="entry name" value="S_locus_glycoprot_dom"/>
</dbReference>
<dbReference type="Pfam" id="PF00954">
    <property type="entry name" value="S_locus_glycop"/>
    <property type="match status" value="1"/>
</dbReference>
<dbReference type="PROSITE" id="PS50026">
    <property type="entry name" value="EGF_3"/>
    <property type="match status" value="1"/>
</dbReference>
<comment type="catalytic activity">
    <reaction evidence="4">
        <text>L-threonyl-[protein] + ATP = O-phospho-L-threonyl-[protein] + ADP + H(+)</text>
        <dbReference type="Rhea" id="RHEA:46608"/>
        <dbReference type="Rhea" id="RHEA-COMP:11060"/>
        <dbReference type="Rhea" id="RHEA-COMP:11605"/>
        <dbReference type="ChEBI" id="CHEBI:15378"/>
        <dbReference type="ChEBI" id="CHEBI:30013"/>
        <dbReference type="ChEBI" id="CHEBI:30616"/>
        <dbReference type="ChEBI" id="CHEBI:61977"/>
        <dbReference type="ChEBI" id="CHEBI:456216"/>
        <dbReference type="EC" id="2.7.11.1"/>
    </reaction>
</comment>
<feature type="domain" description="Bulb-type lectin" evidence="10">
    <location>
        <begin position="23"/>
        <end position="149"/>
    </location>
</feature>
<feature type="domain" description="Apple" evidence="11">
    <location>
        <begin position="338"/>
        <end position="418"/>
    </location>
</feature>
<feature type="chain" id="PRO_5032743852" description="non-specific serine/threonine protein kinase" evidence="8">
    <location>
        <begin position="23"/>
        <end position="637"/>
    </location>
</feature>
<dbReference type="InterPro" id="IPR036426">
    <property type="entry name" value="Bulb-type_lectin_dom_sf"/>
</dbReference>
<dbReference type="PROSITE" id="PS50927">
    <property type="entry name" value="BULB_LECTIN"/>
    <property type="match status" value="1"/>
</dbReference>
<feature type="transmembrane region" description="Helical" evidence="7">
    <location>
        <begin position="438"/>
        <end position="460"/>
    </location>
</feature>
<keyword evidence="13" id="KW-1185">Reference proteome</keyword>
<dbReference type="SUPFAM" id="SSF56112">
    <property type="entry name" value="Protein kinase-like (PK-like)"/>
    <property type="match status" value="1"/>
</dbReference>
<keyword evidence="3" id="KW-1015">Disulfide bond</keyword>
<evidence type="ECO:0000256" key="5">
    <source>
        <dbReference type="ARBA" id="ARBA00048679"/>
    </source>
</evidence>
<protein>
    <recommendedName>
        <fullName evidence="1">non-specific serine/threonine protein kinase</fullName>
        <ecNumber evidence="1">2.7.11.1</ecNumber>
    </recommendedName>
</protein>
<dbReference type="EC" id="2.7.11.1" evidence="1"/>
<dbReference type="InterPro" id="IPR001480">
    <property type="entry name" value="Bulb-type_lectin_dom"/>
</dbReference>
<evidence type="ECO:0000256" key="3">
    <source>
        <dbReference type="ARBA" id="ARBA00023157"/>
    </source>
</evidence>
<dbReference type="Pfam" id="PF01453">
    <property type="entry name" value="B_lectin"/>
    <property type="match status" value="1"/>
</dbReference>
<keyword evidence="7" id="KW-1133">Transmembrane helix</keyword>
<dbReference type="Gene3D" id="3.30.200.20">
    <property type="entry name" value="Phosphorylase Kinase, domain 1"/>
    <property type="match status" value="1"/>
</dbReference>
<evidence type="ECO:0000313" key="13">
    <source>
        <dbReference type="Proteomes" id="UP000607653"/>
    </source>
</evidence>
<dbReference type="PANTHER" id="PTHR32444">
    <property type="entry name" value="BULB-TYPE LECTIN DOMAIN-CONTAINING PROTEIN"/>
    <property type="match status" value="1"/>
</dbReference>
<gene>
    <name evidence="12" type="ORF">HUJ06_022163</name>
</gene>
<dbReference type="SMART" id="SM00473">
    <property type="entry name" value="PAN_AP"/>
    <property type="match status" value="1"/>
</dbReference>
<evidence type="ECO:0000256" key="2">
    <source>
        <dbReference type="ARBA" id="ARBA00022729"/>
    </source>
</evidence>
<comment type="caution">
    <text evidence="6">Lacks conserved residue(s) required for the propagation of feature annotation.</text>
</comment>
<dbReference type="InterPro" id="IPR011009">
    <property type="entry name" value="Kinase-like_dom_sf"/>
</dbReference>
<dbReference type="CDD" id="cd01098">
    <property type="entry name" value="PAN_AP_plant"/>
    <property type="match status" value="1"/>
</dbReference>
<organism evidence="12 13">
    <name type="scientific">Nelumbo nucifera</name>
    <name type="common">Sacred lotus</name>
    <dbReference type="NCBI Taxonomy" id="4432"/>
    <lineage>
        <taxon>Eukaryota</taxon>
        <taxon>Viridiplantae</taxon>
        <taxon>Streptophyta</taxon>
        <taxon>Embryophyta</taxon>
        <taxon>Tracheophyta</taxon>
        <taxon>Spermatophyta</taxon>
        <taxon>Magnoliopsida</taxon>
        <taxon>Proteales</taxon>
        <taxon>Nelumbonaceae</taxon>
        <taxon>Nelumbo</taxon>
    </lineage>
</organism>
<dbReference type="InterPro" id="IPR003609">
    <property type="entry name" value="Pan_app"/>
</dbReference>
<dbReference type="GO" id="GO:0048544">
    <property type="term" value="P:recognition of pollen"/>
    <property type="evidence" value="ECO:0007669"/>
    <property type="project" value="InterPro"/>
</dbReference>
<evidence type="ECO:0000259" key="9">
    <source>
        <dbReference type="PROSITE" id="PS50026"/>
    </source>
</evidence>
<keyword evidence="7" id="KW-0812">Transmembrane</keyword>
<evidence type="ECO:0000256" key="8">
    <source>
        <dbReference type="SAM" id="SignalP"/>
    </source>
</evidence>
<dbReference type="GO" id="GO:0004674">
    <property type="term" value="F:protein serine/threonine kinase activity"/>
    <property type="evidence" value="ECO:0007669"/>
    <property type="project" value="UniProtKB-EC"/>
</dbReference>
<name>A0A822XJZ4_NELNU</name>
<evidence type="ECO:0000256" key="6">
    <source>
        <dbReference type="PROSITE-ProRule" id="PRU00076"/>
    </source>
</evidence>
<accession>A0A822XJZ4</accession>
<dbReference type="SUPFAM" id="SSF51110">
    <property type="entry name" value="alpha-D-mannose-specific plant lectins"/>
    <property type="match status" value="1"/>
</dbReference>
<dbReference type="SMART" id="SM00108">
    <property type="entry name" value="B_lectin"/>
    <property type="match status" value="1"/>
</dbReference>
<dbReference type="InterPro" id="IPR000742">
    <property type="entry name" value="EGF"/>
</dbReference>
<comment type="caution">
    <text evidence="12">The sequence shown here is derived from an EMBL/GenBank/DDBJ whole genome shotgun (WGS) entry which is preliminary data.</text>
</comment>
<keyword evidence="6" id="KW-0245">EGF-like domain</keyword>
<feature type="domain" description="EGF-like" evidence="9">
    <location>
        <begin position="283"/>
        <end position="319"/>
    </location>
</feature>
<evidence type="ECO:0000256" key="7">
    <source>
        <dbReference type="SAM" id="Phobius"/>
    </source>
</evidence>
<sequence>MVPEKCVLRPLLFFLLFQMCTSVDTINGNQPITDGQVLVSAGGHFALGFFSPENSTNGNRYVGIWYNKVKQQTVVWVANRENPMKDSTGVVFTINRDGNLVVFDKHRKEALWSTNITTVATNGLEAKLLDSGNLVLSRQGIIVWQSFDYPTHTHLPGMRIGLNRKTGLNWSLTSWKSRDDPARGDYSFRIDPQGSPQSFLYKGSVRVWRSGPWNGVSWSGVPEMSQTYLFSYQFVNTSDEVYLTYNIYNTSIYSRFVLDESGLVQRQTWIDRDQRWNMFWSAPKDGCDEYGRCGPYGICITSNNFECTCASGFQPKSPADWYLRDGSEGCVRKRKWECGKGEGFLKLERVKLPDTTLASRVDTRLKPEECRNECLRNCSCTAYTSANISGSGCIAWYGDLMDIREYAEGGQDLYLRMDAIELAAQTRRNYKGFGKARMLVIVILVTVLLFLALCGSYFLWKRKRKDTIMKRGYPELILNFNTNSPGLEGSSNSQELEGTRIKSDLPFFDLSVIVAATDNFSSSNKLGQGGFGPVYKVWELWKAGRVLDVVDSAMGDSYPSHQVLRGVHVGLLCVQESASDRPTMSDVVVMLGSETALHPPKQPAFIMKEAPSTPDSSTAGTGLYSVDEETITVLEAR</sequence>
<dbReference type="CDD" id="cd00028">
    <property type="entry name" value="B_lectin"/>
    <property type="match status" value="1"/>
</dbReference>
<dbReference type="Proteomes" id="UP000607653">
    <property type="component" value="Unassembled WGS sequence"/>
</dbReference>
<dbReference type="PROSITE" id="PS50948">
    <property type="entry name" value="PAN"/>
    <property type="match status" value="1"/>
</dbReference>
<dbReference type="Pfam" id="PF08276">
    <property type="entry name" value="PAN_2"/>
    <property type="match status" value="1"/>
</dbReference>
<evidence type="ECO:0000259" key="11">
    <source>
        <dbReference type="PROSITE" id="PS50948"/>
    </source>
</evidence>
<dbReference type="AlphaFoldDB" id="A0A822XJZ4"/>
<evidence type="ECO:0000313" key="12">
    <source>
        <dbReference type="EMBL" id="DAD20700.1"/>
    </source>
</evidence>
<dbReference type="FunFam" id="2.90.10.10:FF:000005">
    <property type="entry name" value="G-type lectin S-receptor-like serine/threonine-protein kinase"/>
    <property type="match status" value="1"/>
</dbReference>
<dbReference type="PANTHER" id="PTHR32444:SF63">
    <property type="entry name" value="G-TYPE LECTIN S-RECEPTOR-LIKE SERINE_THREONINE-PROTEIN KINASE RKS1"/>
    <property type="match status" value="1"/>
</dbReference>
<dbReference type="EMBL" id="DUZY01000001">
    <property type="protein sequence ID" value="DAD20700.1"/>
    <property type="molecule type" value="Genomic_DNA"/>
</dbReference>
<evidence type="ECO:0000259" key="10">
    <source>
        <dbReference type="PROSITE" id="PS50927"/>
    </source>
</evidence>
<reference evidence="12 13" key="1">
    <citation type="journal article" date="2020" name="Mol. Biol. Evol.">
        <title>Distinct Expression and Methylation Patterns for Genes with Different Fates following a Single Whole-Genome Duplication in Flowering Plants.</title>
        <authorList>
            <person name="Shi T."/>
            <person name="Rahmani R.S."/>
            <person name="Gugger P.F."/>
            <person name="Wang M."/>
            <person name="Li H."/>
            <person name="Zhang Y."/>
            <person name="Li Z."/>
            <person name="Wang Q."/>
            <person name="Van de Peer Y."/>
            <person name="Marchal K."/>
            <person name="Chen J."/>
        </authorList>
    </citation>
    <scope>NUCLEOTIDE SEQUENCE [LARGE SCALE GENOMIC DNA]</scope>
    <source>
        <tissue evidence="12">Leaf</tissue>
    </source>
</reference>
<dbReference type="Gene3D" id="2.90.10.10">
    <property type="entry name" value="Bulb-type lectin domain"/>
    <property type="match status" value="1"/>
</dbReference>
<evidence type="ECO:0000256" key="4">
    <source>
        <dbReference type="ARBA" id="ARBA00047899"/>
    </source>
</evidence>
<comment type="catalytic activity">
    <reaction evidence="5">
        <text>L-seryl-[protein] + ATP = O-phospho-L-seryl-[protein] + ADP + H(+)</text>
        <dbReference type="Rhea" id="RHEA:17989"/>
        <dbReference type="Rhea" id="RHEA-COMP:9863"/>
        <dbReference type="Rhea" id="RHEA-COMP:11604"/>
        <dbReference type="ChEBI" id="CHEBI:15378"/>
        <dbReference type="ChEBI" id="CHEBI:29999"/>
        <dbReference type="ChEBI" id="CHEBI:30616"/>
        <dbReference type="ChEBI" id="CHEBI:83421"/>
        <dbReference type="ChEBI" id="CHEBI:456216"/>
        <dbReference type="EC" id="2.7.11.1"/>
    </reaction>
</comment>
<keyword evidence="2 8" id="KW-0732">Signal</keyword>